<reference evidence="2 3" key="1">
    <citation type="submission" date="2020-09" db="EMBL/GenBank/DDBJ databases">
        <title>Complete genomes of bradyrhizobia occurring on native shrubby legumes in Australia.</title>
        <authorList>
            <person name="Lafay B."/>
        </authorList>
    </citation>
    <scope>NUCLEOTIDE SEQUENCE [LARGE SCALE GENOMIC DNA]</scope>
    <source>
        <strain evidence="2 3">BDV5040</strain>
    </source>
</reference>
<feature type="domain" description="Bacteriophage SP-beta YorD" evidence="1">
    <location>
        <begin position="11"/>
        <end position="58"/>
    </location>
</feature>
<dbReference type="InterPro" id="IPR035950">
    <property type="entry name" value="XkdW-like_sf"/>
</dbReference>
<organism evidence="2 3">
    <name type="scientific">Bradyrhizobium commune</name>
    <dbReference type="NCBI Taxonomy" id="83627"/>
    <lineage>
        <taxon>Bacteria</taxon>
        <taxon>Pseudomonadati</taxon>
        <taxon>Pseudomonadota</taxon>
        <taxon>Alphaproteobacteria</taxon>
        <taxon>Hyphomicrobiales</taxon>
        <taxon>Nitrobacteraceae</taxon>
        <taxon>Bradyrhizobium</taxon>
    </lineage>
</organism>
<keyword evidence="3" id="KW-1185">Reference proteome</keyword>
<evidence type="ECO:0000313" key="2">
    <source>
        <dbReference type="EMBL" id="QPF93775.1"/>
    </source>
</evidence>
<evidence type="ECO:0000259" key="1">
    <source>
        <dbReference type="Pfam" id="PF09636"/>
    </source>
</evidence>
<name>A0A7S9H2G1_9BRAD</name>
<dbReference type="Gene3D" id="3.30.56.60">
    <property type="entry name" value="XkdW-like"/>
    <property type="match status" value="1"/>
</dbReference>
<sequence>MAYHPKDFVLALAALRPGLARNIDFEVSDHGDGPFISRWERTDVAQPTAAEVAAVDTDALLQQQVRFVAREMLAQLTPDDYVRIQLAITSNAALGLLWAALLGQGEAPISVGSDRFRQGWAGMTSALGSDRSHAIAAAIGILV</sequence>
<dbReference type="InterPro" id="IPR019094">
    <property type="entry name" value="Phage_SP-beta_YorD"/>
</dbReference>
<gene>
    <name evidence="2" type="ORF">IC761_11140</name>
</gene>
<dbReference type="Proteomes" id="UP000594621">
    <property type="component" value="Chromosome"/>
</dbReference>
<accession>A0A7S9H2G1</accession>
<proteinExistence type="predicted"/>
<dbReference type="AlphaFoldDB" id="A0A7S9H2G1"/>
<protein>
    <recommendedName>
        <fullName evidence="1">Bacteriophage SP-beta YorD domain-containing protein</fullName>
    </recommendedName>
</protein>
<dbReference type="KEGG" id="bcou:IC761_11140"/>
<dbReference type="EMBL" id="CP061379">
    <property type="protein sequence ID" value="QPF93775.1"/>
    <property type="molecule type" value="Genomic_DNA"/>
</dbReference>
<dbReference type="RefSeq" id="WP_195803282.1">
    <property type="nucleotide sequence ID" value="NZ_CP061379.1"/>
</dbReference>
<dbReference type="Pfam" id="PF09636">
    <property type="entry name" value="XkdW"/>
    <property type="match status" value="1"/>
</dbReference>
<evidence type="ECO:0000313" key="3">
    <source>
        <dbReference type="Proteomes" id="UP000594621"/>
    </source>
</evidence>